<dbReference type="Pfam" id="PF00128">
    <property type="entry name" value="Alpha-amylase"/>
    <property type="match status" value="1"/>
</dbReference>
<dbReference type="InterPro" id="IPR006047">
    <property type="entry name" value="GH13_cat_dom"/>
</dbReference>
<proteinExistence type="predicted"/>
<dbReference type="PANTHER" id="PTHR10357">
    <property type="entry name" value="ALPHA-AMYLASE FAMILY MEMBER"/>
    <property type="match status" value="1"/>
</dbReference>
<accession>A0A0P4W344</accession>
<dbReference type="InterPro" id="IPR013780">
    <property type="entry name" value="Glyco_hydro_b"/>
</dbReference>
<dbReference type="InterPro" id="IPR017853">
    <property type="entry name" value="GH"/>
</dbReference>
<evidence type="ECO:0000259" key="1">
    <source>
        <dbReference type="Pfam" id="PF00128"/>
    </source>
</evidence>
<dbReference type="GO" id="GO:0005975">
    <property type="term" value="P:carbohydrate metabolic process"/>
    <property type="evidence" value="ECO:0007669"/>
    <property type="project" value="InterPro"/>
</dbReference>
<dbReference type="SUPFAM" id="SSF51445">
    <property type="entry name" value="(Trans)glycosidases"/>
    <property type="match status" value="1"/>
</dbReference>
<sequence length="296" mass="33051">MMVEVFADTVEEVMKYYGSEEDPLADFPFNFFLIDNFHGQEDLSGESLMATVSLWLDNLPAGKWPNWVLGNHNNNRVSSRLGTDLIDALNMMALLLPGTPVTYYGEEIGMEDTFISWEDTKDPQGCRWGPEHYQEYSRDPARTPMQWDDTDLAGFTGSNTTWLPVNPNYTKVNVARQTAAATSHLKVYQQLAQLRREETFARGNTTFPVITKDVFSFMRTLEGSDDYLVVINTSQEEIKVDLLKDTTQTLPAEGTVVIRSVSDTSSATQPGCVVPLHALPLVGGEGLVLSLAEEDH</sequence>
<protein>
    <recommendedName>
        <fullName evidence="1">Glycosyl hydrolase family 13 catalytic domain-containing protein</fullName>
    </recommendedName>
</protein>
<name>A0A0P4W344_SCYOL</name>
<dbReference type="Gene3D" id="2.60.40.1180">
    <property type="entry name" value="Golgi alpha-mannosidase II"/>
    <property type="match status" value="1"/>
</dbReference>
<evidence type="ECO:0000313" key="2">
    <source>
        <dbReference type="EMBL" id="JAI57514.1"/>
    </source>
</evidence>
<dbReference type="AlphaFoldDB" id="A0A0P4W344"/>
<feature type="domain" description="Glycosyl hydrolase family 13 catalytic" evidence="1">
    <location>
        <begin position="1"/>
        <end position="199"/>
    </location>
</feature>
<organism evidence="2">
    <name type="scientific">Scylla olivacea</name>
    <name type="common">Orange mud crab</name>
    <name type="synonym">Cancer olivacea</name>
    <dbReference type="NCBI Taxonomy" id="85551"/>
    <lineage>
        <taxon>Eukaryota</taxon>
        <taxon>Metazoa</taxon>
        <taxon>Ecdysozoa</taxon>
        <taxon>Arthropoda</taxon>
        <taxon>Crustacea</taxon>
        <taxon>Multicrustacea</taxon>
        <taxon>Malacostraca</taxon>
        <taxon>Eumalacostraca</taxon>
        <taxon>Eucarida</taxon>
        <taxon>Decapoda</taxon>
        <taxon>Pleocyemata</taxon>
        <taxon>Brachyura</taxon>
        <taxon>Eubrachyura</taxon>
        <taxon>Portunoidea</taxon>
        <taxon>Portunidae</taxon>
        <taxon>Portuninae</taxon>
        <taxon>Scylla</taxon>
    </lineage>
</organism>
<dbReference type="Gene3D" id="3.20.20.80">
    <property type="entry name" value="Glycosidases"/>
    <property type="match status" value="1"/>
</dbReference>
<reference evidence="2" key="1">
    <citation type="submission" date="2015-09" db="EMBL/GenBank/DDBJ databases">
        <title>Scylla olivacea transcriptome.</title>
        <authorList>
            <person name="Ikhwanuddin M."/>
        </authorList>
    </citation>
    <scope>NUCLEOTIDE SEQUENCE</scope>
</reference>
<dbReference type="PANTHER" id="PTHR10357:SF179">
    <property type="entry name" value="NEUTRAL AND BASIC AMINO ACID TRANSPORT PROTEIN RBAT"/>
    <property type="match status" value="1"/>
</dbReference>
<dbReference type="EMBL" id="GDRN01106886">
    <property type="protein sequence ID" value="JAI57514.1"/>
    <property type="molecule type" value="Transcribed_RNA"/>
</dbReference>